<gene>
    <name evidence="2" type="ORF">GCM10018785_56700</name>
</gene>
<sequence>MRMSALRILAFPAAVALCGISGSAYADEAEPTAAAHALEATSTGGVAAEGGTDGDESLVADGEIAIKAAGCPHDGRFGPNSVCTSLSGGAVFHSKYHPDATRTGIKTSYKKSSGSAVTNKLGYTYKGTTHWGAYGSQKKGTTRSKTWTRTDYDFVCSSTVGIMHVKGEGSYQTPVASC</sequence>
<reference evidence="2" key="2">
    <citation type="submission" date="2020-09" db="EMBL/GenBank/DDBJ databases">
        <authorList>
            <person name="Sun Q."/>
            <person name="Ohkuma M."/>
        </authorList>
    </citation>
    <scope>NUCLEOTIDE SEQUENCE</scope>
    <source>
        <strain evidence="2">JCM 4784</strain>
    </source>
</reference>
<dbReference type="EMBL" id="BNBT01000117">
    <property type="protein sequence ID" value="GHE81362.1"/>
    <property type="molecule type" value="Genomic_DNA"/>
</dbReference>
<feature type="signal peptide" evidence="1">
    <location>
        <begin position="1"/>
        <end position="26"/>
    </location>
</feature>
<evidence type="ECO:0000313" key="3">
    <source>
        <dbReference type="Proteomes" id="UP000608024"/>
    </source>
</evidence>
<evidence type="ECO:0000313" key="2">
    <source>
        <dbReference type="EMBL" id="GHE81362.1"/>
    </source>
</evidence>
<reference evidence="2" key="1">
    <citation type="journal article" date="2014" name="Int. J. Syst. Evol. Microbiol.">
        <title>Complete genome sequence of Corynebacterium casei LMG S-19264T (=DSM 44701T), isolated from a smear-ripened cheese.</title>
        <authorList>
            <consortium name="US DOE Joint Genome Institute (JGI-PGF)"/>
            <person name="Walter F."/>
            <person name="Albersmeier A."/>
            <person name="Kalinowski J."/>
            <person name="Ruckert C."/>
        </authorList>
    </citation>
    <scope>NUCLEOTIDE SEQUENCE</scope>
    <source>
        <strain evidence="2">JCM 4784</strain>
    </source>
</reference>
<feature type="chain" id="PRO_5037203860" description="Secreted protein" evidence="1">
    <location>
        <begin position="27"/>
        <end position="178"/>
    </location>
</feature>
<keyword evidence="3" id="KW-1185">Reference proteome</keyword>
<organism evidence="2 3">
    <name type="scientific">Streptomyces longispororuber</name>
    <dbReference type="NCBI Taxonomy" id="68230"/>
    <lineage>
        <taxon>Bacteria</taxon>
        <taxon>Bacillati</taxon>
        <taxon>Actinomycetota</taxon>
        <taxon>Actinomycetes</taxon>
        <taxon>Kitasatosporales</taxon>
        <taxon>Streptomycetaceae</taxon>
        <taxon>Streptomyces</taxon>
    </lineage>
</organism>
<evidence type="ECO:0008006" key="4">
    <source>
        <dbReference type="Google" id="ProtNLM"/>
    </source>
</evidence>
<proteinExistence type="predicted"/>
<evidence type="ECO:0000256" key="1">
    <source>
        <dbReference type="SAM" id="SignalP"/>
    </source>
</evidence>
<protein>
    <recommendedName>
        <fullName evidence="4">Secreted protein</fullName>
    </recommendedName>
</protein>
<name>A0A919A1U5_9ACTN</name>
<keyword evidence="1" id="KW-0732">Signal</keyword>
<accession>A0A919A1U5</accession>
<dbReference type="Proteomes" id="UP000608024">
    <property type="component" value="Unassembled WGS sequence"/>
</dbReference>
<comment type="caution">
    <text evidence="2">The sequence shown here is derived from an EMBL/GenBank/DDBJ whole genome shotgun (WGS) entry which is preliminary data.</text>
</comment>
<dbReference type="AlphaFoldDB" id="A0A919A1U5"/>
<dbReference type="RefSeq" id="WP_229925985.1">
    <property type="nucleotide sequence ID" value="NZ_BNBT01000117.1"/>
</dbReference>